<reference evidence="2" key="1">
    <citation type="journal article" date="2019" name="Int. J. Syst. Evol. Microbiol.">
        <title>The Global Catalogue of Microorganisms (GCM) 10K type strain sequencing project: providing services to taxonomists for standard genome sequencing and annotation.</title>
        <authorList>
            <consortium name="The Broad Institute Genomics Platform"/>
            <consortium name="The Broad Institute Genome Sequencing Center for Infectious Disease"/>
            <person name="Wu L."/>
            <person name="Ma J."/>
        </authorList>
    </citation>
    <scope>NUCLEOTIDE SEQUENCE [LARGE SCALE GENOMIC DNA]</scope>
    <source>
        <strain evidence="2">JCM 17805</strain>
    </source>
</reference>
<evidence type="ECO:0000313" key="2">
    <source>
        <dbReference type="Proteomes" id="UP001500604"/>
    </source>
</evidence>
<organism evidence="1 2">
    <name type="scientific">Kistimonas scapharcae</name>
    <dbReference type="NCBI Taxonomy" id="1036133"/>
    <lineage>
        <taxon>Bacteria</taxon>
        <taxon>Pseudomonadati</taxon>
        <taxon>Pseudomonadota</taxon>
        <taxon>Gammaproteobacteria</taxon>
        <taxon>Oceanospirillales</taxon>
        <taxon>Endozoicomonadaceae</taxon>
        <taxon>Kistimonas</taxon>
    </lineage>
</organism>
<sequence>MHKTIKMKKSSSDGELVKTNVSINSYNADTNYLHLYFEFSCCLYASWIPTLELCGKIVTV</sequence>
<keyword evidence="2" id="KW-1185">Reference proteome</keyword>
<evidence type="ECO:0000313" key="1">
    <source>
        <dbReference type="EMBL" id="GAA4649800.1"/>
    </source>
</evidence>
<name>A0ABP8V141_9GAMM</name>
<protein>
    <submittedName>
        <fullName evidence="1">Uncharacterized protein</fullName>
    </submittedName>
</protein>
<dbReference type="Proteomes" id="UP001500604">
    <property type="component" value="Unassembled WGS sequence"/>
</dbReference>
<proteinExistence type="predicted"/>
<accession>A0ABP8V141</accession>
<comment type="caution">
    <text evidence="1">The sequence shown here is derived from an EMBL/GenBank/DDBJ whole genome shotgun (WGS) entry which is preliminary data.</text>
</comment>
<gene>
    <name evidence="1" type="ORF">GCM10023116_20810</name>
</gene>
<dbReference type="EMBL" id="BAABFL010000312">
    <property type="protein sequence ID" value="GAA4649800.1"/>
    <property type="molecule type" value="Genomic_DNA"/>
</dbReference>